<evidence type="ECO:0000256" key="8">
    <source>
        <dbReference type="ARBA" id="ARBA00022792"/>
    </source>
</evidence>
<comment type="similarity">
    <text evidence="2 15">Belongs to the mitochondrial carrier (TC 2.A.29) family.</text>
</comment>
<reference evidence="18" key="1">
    <citation type="journal article" date="2014" name="Nat. Genet.">
        <title>Genome of the human hookworm Necator americanus.</title>
        <authorList>
            <person name="Tang Y.T."/>
            <person name="Gao X."/>
            <person name="Rosa B.A."/>
            <person name="Abubucker S."/>
            <person name="Hallsworth-Pepin K."/>
            <person name="Martin J."/>
            <person name="Tyagi R."/>
            <person name="Heizer E."/>
            <person name="Zhang X."/>
            <person name="Bhonagiri-Palsikar V."/>
            <person name="Minx P."/>
            <person name="Warren W.C."/>
            <person name="Wang Q."/>
            <person name="Zhan B."/>
            <person name="Hotez P.J."/>
            <person name="Sternberg P.W."/>
            <person name="Dougall A."/>
            <person name="Gaze S.T."/>
            <person name="Mulvenna J."/>
            <person name="Sotillo J."/>
            <person name="Ranganathan S."/>
            <person name="Rabelo E.M."/>
            <person name="Wilson R.K."/>
            <person name="Felgner P.L."/>
            <person name="Bethony J."/>
            <person name="Hawdon J.M."/>
            <person name="Gasser R.B."/>
            <person name="Loukas A."/>
            <person name="Mitreva M."/>
        </authorList>
    </citation>
    <scope>NUCLEOTIDE SEQUENCE [LARGE SCALE GENOMIC DNA]</scope>
</reference>
<evidence type="ECO:0000256" key="4">
    <source>
        <dbReference type="ARBA" id="ARBA00022448"/>
    </source>
</evidence>
<dbReference type="PROSITE" id="PS50920">
    <property type="entry name" value="SOLCAR"/>
    <property type="match status" value="1"/>
</dbReference>
<dbReference type="SUPFAM" id="SSF103506">
    <property type="entry name" value="Mitochondrial carrier"/>
    <property type="match status" value="1"/>
</dbReference>
<evidence type="ECO:0000256" key="5">
    <source>
        <dbReference type="ARBA" id="ARBA00022449"/>
    </source>
</evidence>
<dbReference type="InterPro" id="IPR002067">
    <property type="entry name" value="MCP"/>
</dbReference>
<evidence type="ECO:0000256" key="6">
    <source>
        <dbReference type="ARBA" id="ARBA00022692"/>
    </source>
</evidence>
<evidence type="ECO:0000256" key="14">
    <source>
        <dbReference type="PROSITE-ProRule" id="PRU00282"/>
    </source>
</evidence>
<name>W2TWZ1_NECAM</name>
<dbReference type="Proteomes" id="UP000053676">
    <property type="component" value="Unassembled WGS sequence"/>
</dbReference>
<dbReference type="EMBL" id="KI657713">
    <property type="protein sequence ID" value="ETN85542.1"/>
    <property type="molecule type" value="Genomic_DNA"/>
</dbReference>
<evidence type="ECO:0000256" key="3">
    <source>
        <dbReference type="ARBA" id="ARBA00011245"/>
    </source>
</evidence>
<dbReference type="KEGG" id="nai:NECAME_01433"/>
<evidence type="ECO:0000256" key="7">
    <source>
        <dbReference type="ARBA" id="ARBA00022737"/>
    </source>
</evidence>
<proteinExistence type="inferred from homology"/>
<gene>
    <name evidence="17" type="ORF">NECAME_01433</name>
</gene>
<dbReference type="STRING" id="51031.W2TWZ1"/>
<comment type="function">
    <text evidence="16">Catalyzes the exchange of ADP and ATP across the membrane.</text>
</comment>
<evidence type="ECO:0000256" key="13">
    <source>
        <dbReference type="ARBA" id="ARBA00045250"/>
    </source>
</evidence>
<dbReference type="Gene3D" id="1.50.40.10">
    <property type="entry name" value="Mitochondrial carrier domain"/>
    <property type="match status" value="1"/>
</dbReference>
<keyword evidence="4 15" id="KW-0813">Transport</keyword>
<evidence type="ECO:0000256" key="2">
    <source>
        <dbReference type="ARBA" id="ARBA00006375"/>
    </source>
</evidence>
<dbReference type="PANTHER" id="PTHR45635">
    <property type="entry name" value="ADP,ATP CARRIER PROTEIN 1-RELATED-RELATED"/>
    <property type="match status" value="1"/>
</dbReference>
<evidence type="ECO:0000256" key="10">
    <source>
        <dbReference type="ARBA" id="ARBA00023128"/>
    </source>
</evidence>
<evidence type="ECO:0000313" key="17">
    <source>
        <dbReference type="EMBL" id="ETN85542.1"/>
    </source>
</evidence>
<dbReference type="PANTHER" id="PTHR45635:SF14">
    <property type="entry name" value="ADP_ATP TRANSLOCASE"/>
    <property type="match status" value="1"/>
</dbReference>
<evidence type="ECO:0000256" key="1">
    <source>
        <dbReference type="ARBA" id="ARBA00004448"/>
    </source>
</evidence>
<accession>W2TWZ1</accession>
<feature type="repeat" description="Solcar" evidence="14">
    <location>
        <begin position="108"/>
        <end position="188"/>
    </location>
</feature>
<dbReference type="AlphaFoldDB" id="W2TWZ1"/>
<dbReference type="GO" id="GO:1901029">
    <property type="term" value="P:negative regulation of mitochondrial outer membrane permeabilization involved in apoptotic signaling pathway"/>
    <property type="evidence" value="ECO:0007669"/>
    <property type="project" value="TreeGrafter"/>
</dbReference>
<protein>
    <recommendedName>
        <fullName evidence="16">ADP/ATP translocase</fullName>
    </recommendedName>
    <alternativeName>
        <fullName evidence="16">ADP,ATP carrier protein</fullName>
    </alternativeName>
</protein>
<dbReference type="InterPro" id="IPR018108">
    <property type="entry name" value="MCP_transmembrane"/>
</dbReference>
<keyword evidence="9" id="KW-1133">Transmembrane helix</keyword>
<evidence type="ECO:0000256" key="15">
    <source>
        <dbReference type="RuleBase" id="RU000488"/>
    </source>
</evidence>
<dbReference type="GO" id="GO:1990544">
    <property type="term" value="P:mitochondrial ATP transmembrane transport"/>
    <property type="evidence" value="ECO:0007669"/>
    <property type="project" value="InterPro"/>
</dbReference>
<keyword evidence="18" id="KW-1185">Reference proteome</keyword>
<evidence type="ECO:0000313" key="18">
    <source>
        <dbReference type="Proteomes" id="UP000053676"/>
    </source>
</evidence>
<sequence length="188" mass="21779">MQNPAFYDFFLRANAFEEEKISRERRTSQSLHERNRRPERVDFRPTEQKLCVSYVRRLGWASCKRGTRIESFRNALCLKEVRRRRAAGVVGSKYDHDPTKAKKAFDPKKFAIDLLTGGTAAAISKTTVAPIERVKLLLQVQDASKTILAGKKYKGIIDVLIRRRNQSVQKLDEQRVVRQGQRQFTLEN</sequence>
<keyword evidence="5" id="KW-0050">Antiport</keyword>
<dbReference type="Pfam" id="PF00153">
    <property type="entry name" value="Mito_carr"/>
    <property type="match status" value="1"/>
</dbReference>
<dbReference type="InterPro" id="IPR023395">
    <property type="entry name" value="MCP_dom_sf"/>
</dbReference>
<dbReference type="OrthoDB" id="270584at2759"/>
<keyword evidence="7" id="KW-0677">Repeat</keyword>
<keyword evidence="11 14" id="KW-0472">Membrane</keyword>
<evidence type="ECO:0000256" key="12">
    <source>
        <dbReference type="ARBA" id="ARBA00024143"/>
    </source>
</evidence>
<evidence type="ECO:0000256" key="16">
    <source>
        <dbReference type="RuleBase" id="RU368008"/>
    </source>
</evidence>
<dbReference type="GO" id="GO:0005743">
    <property type="term" value="C:mitochondrial inner membrane"/>
    <property type="evidence" value="ECO:0007669"/>
    <property type="project" value="UniProtKB-SubCell"/>
</dbReference>
<organism evidence="17 18">
    <name type="scientific">Necator americanus</name>
    <name type="common">Human hookworm</name>
    <dbReference type="NCBI Taxonomy" id="51031"/>
    <lineage>
        <taxon>Eukaryota</taxon>
        <taxon>Metazoa</taxon>
        <taxon>Ecdysozoa</taxon>
        <taxon>Nematoda</taxon>
        <taxon>Chromadorea</taxon>
        <taxon>Rhabditida</taxon>
        <taxon>Rhabditina</taxon>
        <taxon>Rhabditomorpha</taxon>
        <taxon>Strongyloidea</taxon>
        <taxon>Ancylostomatidae</taxon>
        <taxon>Bunostominae</taxon>
        <taxon>Necator</taxon>
    </lineage>
</organism>
<dbReference type="GO" id="GO:0140021">
    <property type="term" value="P:mitochondrial ADP transmembrane transport"/>
    <property type="evidence" value="ECO:0007669"/>
    <property type="project" value="InterPro"/>
</dbReference>
<comment type="subunit">
    <text evidence="3 16">Monomer.</text>
</comment>
<comment type="catalytic activity">
    <reaction evidence="12">
        <text>ADP(in) + ATP(out) = ADP(out) + ATP(in)</text>
        <dbReference type="Rhea" id="RHEA:34999"/>
        <dbReference type="ChEBI" id="CHEBI:30616"/>
        <dbReference type="ChEBI" id="CHEBI:456216"/>
    </reaction>
    <physiologicalReaction direction="left-to-right" evidence="12">
        <dbReference type="Rhea" id="RHEA:35000"/>
    </physiologicalReaction>
</comment>
<dbReference type="InterPro" id="IPR002113">
    <property type="entry name" value="ADT_euk_type"/>
</dbReference>
<keyword evidence="8" id="KW-0999">Mitochondrion inner membrane</keyword>
<comment type="function">
    <text evidence="13">ADP:ATP antiporter that mediates import of ADP into the mitochondrial matrix for ATP synthesis, and export of ATP out to fuel the cell. Cycles between the cytoplasmic-open state (c-state) and the matrix-open state (m-state): operates by the alternating access mechanism with a single substrate-binding site intermittently exposed to either the cytosolic (c-state) or matrix (m-state) side of the inner mitochondrial membrane.</text>
</comment>
<keyword evidence="6 14" id="KW-0812">Transmembrane</keyword>
<dbReference type="GO" id="GO:0005471">
    <property type="term" value="F:ATP:ADP antiporter activity"/>
    <property type="evidence" value="ECO:0007669"/>
    <property type="project" value="UniProtKB-UniRule"/>
</dbReference>
<comment type="subcellular location">
    <subcellularLocation>
        <location evidence="16">Membrane</location>
        <topology evidence="16">Multi-pass membrane protein</topology>
    </subcellularLocation>
    <subcellularLocation>
        <location evidence="1">Mitochondrion inner membrane</location>
        <topology evidence="1">Multi-pass membrane protein</topology>
    </subcellularLocation>
</comment>
<dbReference type="PRINTS" id="PR00926">
    <property type="entry name" value="MITOCARRIER"/>
</dbReference>
<evidence type="ECO:0000256" key="11">
    <source>
        <dbReference type="ARBA" id="ARBA00023136"/>
    </source>
</evidence>
<evidence type="ECO:0000256" key="9">
    <source>
        <dbReference type="ARBA" id="ARBA00022989"/>
    </source>
</evidence>
<keyword evidence="10" id="KW-0496">Mitochondrion</keyword>